<evidence type="ECO:0000256" key="6">
    <source>
        <dbReference type="ARBA" id="ARBA00023098"/>
    </source>
</evidence>
<dbReference type="SMART" id="SM01207">
    <property type="entry name" value="G3P_acyltransf"/>
    <property type="match status" value="1"/>
</dbReference>
<dbReference type="InterPro" id="IPR003811">
    <property type="entry name" value="G3P_acylTferase_PlsY"/>
</dbReference>
<dbReference type="OrthoDB" id="9777124at2"/>
<evidence type="ECO:0000256" key="1">
    <source>
        <dbReference type="ARBA" id="ARBA00022475"/>
    </source>
</evidence>
<evidence type="ECO:0000256" key="5">
    <source>
        <dbReference type="ARBA" id="ARBA00022989"/>
    </source>
</evidence>
<accession>A0A1I6MYL3</accession>
<dbReference type="EC" id="2.3.1.275" evidence="10"/>
<comment type="subunit">
    <text evidence="10">Probably interacts with PlsX.</text>
</comment>
<dbReference type="HAMAP" id="MF_01043">
    <property type="entry name" value="PlsY"/>
    <property type="match status" value="1"/>
</dbReference>
<gene>
    <name evidence="10" type="primary">plsY</name>
    <name evidence="11" type="ORF">SAMN05421771_3810</name>
</gene>
<keyword evidence="1 10" id="KW-1003">Cell membrane</keyword>
<keyword evidence="8 10" id="KW-0594">Phospholipid biosynthesis</keyword>
<keyword evidence="12" id="KW-1185">Reference proteome</keyword>
<evidence type="ECO:0000256" key="2">
    <source>
        <dbReference type="ARBA" id="ARBA00022516"/>
    </source>
</evidence>
<dbReference type="GO" id="GO:0043772">
    <property type="term" value="F:acyl-phosphate glycerol-3-phosphate acyltransferase activity"/>
    <property type="evidence" value="ECO:0007669"/>
    <property type="project" value="UniProtKB-UniRule"/>
</dbReference>
<name>A0A1I6MYL3_9BACT</name>
<dbReference type="GO" id="GO:0008654">
    <property type="term" value="P:phospholipid biosynthetic process"/>
    <property type="evidence" value="ECO:0007669"/>
    <property type="project" value="UniProtKB-UniRule"/>
</dbReference>
<comment type="function">
    <text evidence="10">Catalyzes the transfer of an acyl group from acyl-phosphate (acyl-PO(4)) to glycerol-3-phosphate (G3P) to form lysophosphatidic acid (LPA). This enzyme utilizes acyl-phosphate as fatty acyl donor, but not acyl-CoA or acyl-ACP.</text>
</comment>
<dbReference type="UniPathway" id="UPA00085"/>
<dbReference type="STRING" id="474950.SAMN05421771_3810"/>
<dbReference type="Proteomes" id="UP000199024">
    <property type="component" value="Unassembled WGS sequence"/>
</dbReference>
<evidence type="ECO:0000256" key="3">
    <source>
        <dbReference type="ARBA" id="ARBA00022679"/>
    </source>
</evidence>
<dbReference type="EMBL" id="FOZL01000002">
    <property type="protein sequence ID" value="SFS20764.1"/>
    <property type="molecule type" value="Genomic_DNA"/>
</dbReference>
<proteinExistence type="inferred from homology"/>
<evidence type="ECO:0000256" key="8">
    <source>
        <dbReference type="ARBA" id="ARBA00023209"/>
    </source>
</evidence>
<dbReference type="Pfam" id="PF02660">
    <property type="entry name" value="G3P_acyltransf"/>
    <property type="match status" value="1"/>
</dbReference>
<feature type="transmembrane region" description="Helical" evidence="10">
    <location>
        <begin position="80"/>
        <end position="102"/>
    </location>
</feature>
<comment type="subcellular location">
    <subcellularLocation>
        <location evidence="10">Cell membrane</location>
        <topology evidence="10">Multi-pass membrane protein</topology>
    </subcellularLocation>
</comment>
<keyword evidence="4 10" id="KW-0812">Transmembrane</keyword>
<feature type="transmembrane region" description="Helical" evidence="10">
    <location>
        <begin position="6"/>
        <end position="24"/>
    </location>
</feature>
<keyword evidence="2 10" id="KW-0444">Lipid biosynthesis</keyword>
<dbReference type="AlphaFoldDB" id="A0A1I6MYL3"/>
<evidence type="ECO:0000313" key="12">
    <source>
        <dbReference type="Proteomes" id="UP000199024"/>
    </source>
</evidence>
<dbReference type="RefSeq" id="WP_089842631.1">
    <property type="nucleotide sequence ID" value="NZ_FOZL01000002.1"/>
</dbReference>
<feature type="transmembrane region" description="Helical" evidence="10">
    <location>
        <begin position="108"/>
        <end position="132"/>
    </location>
</feature>
<dbReference type="PANTHER" id="PTHR30309">
    <property type="entry name" value="INNER MEMBRANE PROTEIN YGIH"/>
    <property type="match status" value="1"/>
</dbReference>
<protein>
    <recommendedName>
        <fullName evidence="10">Glycerol-3-phosphate acyltransferase</fullName>
    </recommendedName>
    <alternativeName>
        <fullName evidence="10">Acyl-PO4 G3P acyltransferase</fullName>
    </alternativeName>
    <alternativeName>
        <fullName evidence="10">Acyl-phosphate--glycerol-3-phosphate acyltransferase</fullName>
    </alternativeName>
    <alternativeName>
        <fullName evidence="10">G3P acyltransferase</fullName>
        <shortName evidence="10">GPAT</shortName>
        <ecNumber evidence="10">2.3.1.275</ecNumber>
    </alternativeName>
    <alternativeName>
        <fullName evidence="10">Lysophosphatidic acid synthase</fullName>
        <shortName evidence="10">LPA synthase</shortName>
    </alternativeName>
</protein>
<keyword evidence="9 10" id="KW-1208">Phospholipid metabolism</keyword>
<dbReference type="NCBIfam" id="TIGR00023">
    <property type="entry name" value="glycerol-3-phosphate 1-O-acyltransferase PlsY"/>
    <property type="match status" value="1"/>
</dbReference>
<comment type="similarity">
    <text evidence="10">Belongs to the PlsY family.</text>
</comment>
<evidence type="ECO:0000256" key="7">
    <source>
        <dbReference type="ARBA" id="ARBA00023136"/>
    </source>
</evidence>
<evidence type="ECO:0000313" key="11">
    <source>
        <dbReference type="EMBL" id="SFS20764.1"/>
    </source>
</evidence>
<comment type="pathway">
    <text evidence="10">Lipid metabolism; phospholipid metabolism.</text>
</comment>
<organism evidence="11 12">
    <name type="scientific">Granulicella pectinivorans</name>
    <dbReference type="NCBI Taxonomy" id="474950"/>
    <lineage>
        <taxon>Bacteria</taxon>
        <taxon>Pseudomonadati</taxon>
        <taxon>Acidobacteriota</taxon>
        <taxon>Terriglobia</taxon>
        <taxon>Terriglobales</taxon>
        <taxon>Acidobacteriaceae</taxon>
        <taxon>Granulicella</taxon>
    </lineage>
</organism>
<keyword evidence="7 10" id="KW-0472">Membrane</keyword>
<dbReference type="PANTHER" id="PTHR30309:SF0">
    <property type="entry name" value="GLYCEROL-3-PHOSPHATE ACYLTRANSFERASE-RELATED"/>
    <property type="match status" value="1"/>
</dbReference>
<dbReference type="GO" id="GO:0005886">
    <property type="term" value="C:plasma membrane"/>
    <property type="evidence" value="ECO:0007669"/>
    <property type="project" value="UniProtKB-SubCell"/>
</dbReference>
<feature type="transmembrane region" description="Helical" evidence="10">
    <location>
        <begin position="165"/>
        <end position="190"/>
    </location>
</feature>
<evidence type="ECO:0000256" key="9">
    <source>
        <dbReference type="ARBA" id="ARBA00023264"/>
    </source>
</evidence>
<evidence type="ECO:0000256" key="4">
    <source>
        <dbReference type="ARBA" id="ARBA00022692"/>
    </source>
</evidence>
<keyword evidence="5 10" id="KW-1133">Transmembrane helix</keyword>
<keyword evidence="6 10" id="KW-0443">Lipid metabolism</keyword>
<keyword evidence="11" id="KW-0012">Acyltransferase</keyword>
<evidence type="ECO:0000256" key="10">
    <source>
        <dbReference type="HAMAP-Rule" id="MF_01043"/>
    </source>
</evidence>
<feature type="transmembrane region" description="Helical" evidence="10">
    <location>
        <begin position="139"/>
        <end position="159"/>
    </location>
</feature>
<comment type="catalytic activity">
    <reaction evidence="10">
        <text>an acyl phosphate + sn-glycerol 3-phosphate = a 1-acyl-sn-glycero-3-phosphate + phosphate</text>
        <dbReference type="Rhea" id="RHEA:34075"/>
        <dbReference type="ChEBI" id="CHEBI:43474"/>
        <dbReference type="ChEBI" id="CHEBI:57597"/>
        <dbReference type="ChEBI" id="CHEBI:57970"/>
        <dbReference type="ChEBI" id="CHEBI:59918"/>
        <dbReference type="EC" id="2.3.1.275"/>
    </reaction>
</comment>
<reference evidence="11 12" key="1">
    <citation type="submission" date="2016-10" db="EMBL/GenBank/DDBJ databases">
        <authorList>
            <person name="de Groot N.N."/>
        </authorList>
    </citation>
    <scope>NUCLEOTIDE SEQUENCE [LARGE SCALE GENOMIC DNA]</scope>
    <source>
        <strain evidence="11 12">DSM 21001</strain>
    </source>
</reference>
<sequence length="212" mass="22459">MNPWLISISIAYLLGSIPFGYLLVRIFRKEDIRTTGSGNIGATNVARSGAKGLGIATLLLDLGKAYVAVKIAQHIAPGNWDLATMAAVAAILGHIFPIWLGFRGGKGVASALGVFLALSPMTALCILVIFLAVVRLTRIVSLASIVAAAAIPLLMLHFAHNMSRIVLFGFIFIPLLVIVKHHANIARLLAGTESRFGSKKTNENNDPGKAPA</sequence>
<keyword evidence="3 10" id="KW-0808">Transferase</keyword>